<evidence type="ECO:0000256" key="4">
    <source>
        <dbReference type="ARBA" id="ARBA00022989"/>
    </source>
</evidence>
<keyword evidence="6" id="KW-0472">Membrane</keyword>
<dbReference type="Proteomes" id="UP001152795">
    <property type="component" value="Unassembled WGS sequence"/>
</dbReference>
<keyword evidence="9" id="KW-1185">Reference proteome</keyword>
<dbReference type="PANTHER" id="PTHR43448">
    <property type="entry name" value="PROTOHEME IX FARNESYLTRANSFERASE, MITOCHONDRIAL"/>
    <property type="match status" value="1"/>
</dbReference>
<dbReference type="GO" id="GO:0006784">
    <property type="term" value="P:heme A biosynthetic process"/>
    <property type="evidence" value="ECO:0007669"/>
    <property type="project" value="TreeGrafter"/>
</dbReference>
<sequence>SSHALMFGVAAGASGLTILLTQVNGLTALLGASTLILYTTVYTPLKRLSIANTWVGSVVGALPPLMGWTACTGTLDPGAFILGGILYSWQFPHFNALSWNLRADYSRGRLWVRD</sequence>
<organism evidence="8 9">
    <name type="scientific">Paramuricea clavata</name>
    <name type="common">Red gorgonian</name>
    <name type="synonym">Violescent sea-whip</name>
    <dbReference type="NCBI Taxonomy" id="317549"/>
    <lineage>
        <taxon>Eukaryota</taxon>
        <taxon>Metazoa</taxon>
        <taxon>Cnidaria</taxon>
        <taxon>Anthozoa</taxon>
        <taxon>Octocorallia</taxon>
        <taxon>Malacalcyonacea</taxon>
        <taxon>Plexauridae</taxon>
        <taxon>Paramuricea</taxon>
    </lineage>
</organism>
<dbReference type="PANTHER" id="PTHR43448:SF2">
    <property type="entry name" value="PROTOHEME IX FARNESYLTRANSFERASE, MITOCHONDRIAL"/>
    <property type="match status" value="1"/>
</dbReference>
<keyword evidence="3" id="KW-0812">Transmembrane</keyword>
<evidence type="ECO:0000256" key="6">
    <source>
        <dbReference type="ARBA" id="ARBA00023136"/>
    </source>
</evidence>
<comment type="caution">
    <text evidence="8">The sequence shown here is derived from an EMBL/GenBank/DDBJ whole genome shotgun (WGS) entry which is preliminary data.</text>
</comment>
<dbReference type="AlphaFoldDB" id="A0A7D9K8B5"/>
<dbReference type="OrthoDB" id="5211at2759"/>
<accession>A0A7D9K8B5</accession>
<dbReference type="InterPro" id="IPR044878">
    <property type="entry name" value="UbiA_sf"/>
</dbReference>
<evidence type="ECO:0000256" key="2">
    <source>
        <dbReference type="ARBA" id="ARBA00022679"/>
    </source>
</evidence>
<dbReference type="Pfam" id="PF01040">
    <property type="entry name" value="UbiA"/>
    <property type="match status" value="1"/>
</dbReference>
<dbReference type="InterPro" id="IPR006369">
    <property type="entry name" value="Protohaem_IX_farnesylTrfase"/>
</dbReference>
<evidence type="ECO:0000256" key="3">
    <source>
        <dbReference type="ARBA" id="ARBA00022692"/>
    </source>
</evidence>
<comment type="subcellular location">
    <subcellularLocation>
        <location evidence="1">Membrane</location>
        <topology evidence="1">Multi-pass membrane protein</topology>
    </subcellularLocation>
</comment>
<dbReference type="GO" id="GO:0016020">
    <property type="term" value="C:membrane"/>
    <property type="evidence" value="ECO:0007669"/>
    <property type="project" value="UniProtKB-SubCell"/>
</dbReference>
<keyword evidence="4" id="KW-1133">Transmembrane helix</keyword>
<keyword evidence="2" id="KW-0808">Transferase</keyword>
<gene>
    <name evidence="8" type="ORF">PACLA_8A031989</name>
</gene>
<evidence type="ECO:0000256" key="7">
    <source>
        <dbReference type="ARBA" id="ARBA00030253"/>
    </source>
</evidence>
<evidence type="ECO:0000256" key="1">
    <source>
        <dbReference type="ARBA" id="ARBA00004141"/>
    </source>
</evidence>
<proteinExistence type="predicted"/>
<dbReference type="GO" id="GO:0008495">
    <property type="term" value="F:protoheme IX farnesyltransferase activity"/>
    <property type="evidence" value="ECO:0007669"/>
    <property type="project" value="InterPro"/>
</dbReference>
<evidence type="ECO:0000313" key="8">
    <source>
        <dbReference type="EMBL" id="CAB4041882.1"/>
    </source>
</evidence>
<feature type="non-terminal residue" evidence="8">
    <location>
        <position position="1"/>
    </location>
</feature>
<keyword evidence="5" id="KW-0350">Heme biosynthesis</keyword>
<reference evidence="8" key="1">
    <citation type="submission" date="2020-04" db="EMBL/GenBank/DDBJ databases">
        <authorList>
            <person name="Alioto T."/>
            <person name="Alioto T."/>
            <person name="Gomez Garrido J."/>
        </authorList>
    </citation>
    <scope>NUCLEOTIDE SEQUENCE</scope>
    <source>
        <strain evidence="8">A484AB</strain>
    </source>
</reference>
<evidence type="ECO:0000256" key="5">
    <source>
        <dbReference type="ARBA" id="ARBA00023133"/>
    </source>
</evidence>
<dbReference type="EMBL" id="CACRXK020029083">
    <property type="protein sequence ID" value="CAB4041882.1"/>
    <property type="molecule type" value="Genomic_DNA"/>
</dbReference>
<evidence type="ECO:0000313" key="9">
    <source>
        <dbReference type="Proteomes" id="UP001152795"/>
    </source>
</evidence>
<dbReference type="GO" id="GO:0005739">
    <property type="term" value="C:mitochondrion"/>
    <property type="evidence" value="ECO:0007669"/>
    <property type="project" value="TreeGrafter"/>
</dbReference>
<dbReference type="Gene3D" id="1.10.357.140">
    <property type="entry name" value="UbiA prenyltransferase"/>
    <property type="match status" value="1"/>
</dbReference>
<protein>
    <recommendedName>
        <fullName evidence="7">Heme O synthase</fullName>
    </recommendedName>
</protein>
<dbReference type="InterPro" id="IPR000537">
    <property type="entry name" value="UbiA_prenyltransferase"/>
</dbReference>
<name>A0A7D9K8B5_PARCT</name>